<evidence type="ECO:0000313" key="2">
    <source>
        <dbReference type="Proteomes" id="UP000031512"/>
    </source>
</evidence>
<keyword evidence="2" id="KW-1185">Reference proteome</keyword>
<dbReference type="OrthoDB" id="360509at2759"/>
<sequence length="365" mass="41282">MTYLWKADDCTENGAFKHIWPLHYHLYKNDLLAASDELRRGADPLFEDDNGVSALQLAMKFLIKHLNKCLASAAPLGNSRLHAGNFQSTLNIHLGQNLGPDATPVLGGLSDYNAVGSGSLAESDDSYATLLDQTISFFDGSRDDEFILTTHARLLRRTKGLFSFIKLISENAKFNSAVHDSLCQSIAMLSYPSLYAAVMNVLVSKTRFEQGFSNVWESRKVYSLAMKCRINGIYLLKFITQISEIFQQLLALFHFDLYSGAFNERFSCRSGHVKRLTLDYMNTDAVELFAHLAFVTDLPLLFNAMVLQPKFSPGKHARFDWDSVLSNTLRNREKLGIYADPLLRKRLGDRVEREFEQRGQDPIFV</sequence>
<evidence type="ECO:0000313" key="1">
    <source>
        <dbReference type="EMBL" id="AFZ80353.1"/>
    </source>
</evidence>
<accession>L0AYM9</accession>
<dbReference type="eggNOG" id="ENOG502QXAK">
    <property type="taxonomic scope" value="Eukaryota"/>
</dbReference>
<proteinExistence type="predicted"/>
<protein>
    <submittedName>
        <fullName evidence="1">Uncharacterized protein</fullName>
    </submittedName>
</protein>
<dbReference type="GeneID" id="15803583"/>
<organism evidence="1 2">
    <name type="scientific">Theileria equi strain WA</name>
    <dbReference type="NCBI Taxonomy" id="1537102"/>
    <lineage>
        <taxon>Eukaryota</taxon>
        <taxon>Sar</taxon>
        <taxon>Alveolata</taxon>
        <taxon>Apicomplexa</taxon>
        <taxon>Aconoidasida</taxon>
        <taxon>Piroplasmida</taxon>
        <taxon>Theileriidae</taxon>
        <taxon>Theileria</taxon>
    </lineage>
</organism>
<gene>
    <name evidence="1" type="ORF">BEWA_032060</name>
</gene>
<dbReference type="VEuPathDB" id="PiroplasmaDB:BEWA_032060"/>
<dbReference type="EMBL" id="CP001669">
    <property type="protein sequence ID" value="AFZ80353.1"/>
    <property type="molecule type" value="Genomic_DNA"/>
</dbReference>
<dbReference type="Proteomes" id="UP000031512">
    <property type="component" value="Chromosome 1"/>
</dbReference>
<dbReference type="KEGG" id="beq:BEWA_032060"/>
<dbReference type="AlphaFoldDB" id="L0AYM9"/>
<name>L0AYM9_THEEQ</name>
<dbReference type="RefSeq" id="XP_004830019.1">
    <property type="nucleotide sequence ID" value="XM_004829962.1"/>
</dbReference>
<reference evidence="1 2" key="1">
    <citation type="journal article" date="2012" name="BMC Genomics">
        <title>Comparative genomic analysis and phylogenetic position of Theileria equi.</title>
        <authorList>
            <person name="Kappmeyer L.S."/>
            <person name="Thiagarajan M."/>
            <person name="Herndon D.R."/>
            <person name="Ramsay J.D."/>
            <person name="Caler E."/>
            <person name="Djikeng A."/>
            <person name="Gillespie J.J."/>
            <person name="Lau A.O."/>
            <person name="Roalson E.H."/>
            <person name="Silva J.C."/>
            <person name="Silva M.G."/>
            <person name="Suarez C.E."/>
            <person name="Ueti M.W."/>
            <person name="Nene V.M."/>
            <person name="Mealey R.H."/>
            <person name="Knowles D.P."/>
            <person name="Brayton K.A."/>
        </authorList>
    </citation>
    <scope>NUCLEOTIDE SEQUENCE [LARGE SCALE GENOMIC DNA]</scope>
    <source>
        <strain evidence="1 2">WA</strain>
    </source>
</reference>